<dbReference type="EMBL" id="CP034549">
    <property type="protein sequence ID" value="AZQ44037.1"/>
    <property type="molecule type" value="Genomic_DNA"/>
</dbReference>
<keyword evidence="2" id="KW-1185">Reference proteome</keyword>
<accession>A0A3S9MY18</accession>
<evidence type="ECO:0000313" key="2">
    <source>
        <dbReference type="Proteomes" id="UP000279600"/>
    </source>
</evidence>
<dbReference type="RefSeq" id="WP_126447078.1">
    <property type="nucleotide sequence ID" value="NZ_CP034549.1"/>
</dbReference>
<name>A0A3S9MY18_9FLAO</name>
<dbReference type="KEGG" id="noj:EJ995_07250"/>
<dbReference type="AlphaFoldDB" id="A0A3S9MY18"/>
<protein>
    <submittedName>
        <fullName evidence="1">Uncharacterized protein</fullName>
    </submittedName>
</protein>
<dbReference type="Proteomes" id="UP000279600">
    <property type="component" value="Chromosome"/>
</dbReference>
<gene>
    <name evidence="1" type="ORF">EJ995_07250</name>
</gene>
<dbReference type="OrthoDB" id="1143617at2"/>
<organism evidence="1 2">
    <name type="scientific">Nonlabens ponticola</name>
    <dbReference type="NCBI Taxonomy" id="2496866"/>
    <lineage>
        <taxon>Bacteria</taxon>
        <taxon>Pseudomonadati</taxon>
        <taxon>Bacteroidota</taxon>
        <taxon>Flavobacteriia</taxon>
        <taxon>Flavobacteriales</taxon>
        <taxon>Flavobacteriaceae</taxon>
        <taxon>Nonlabens</taxon>
    </lineage>
</organism>
<sequence>MRINYFLFLVLFLLISCKQKDTAPGDDKIDLKLEDVGVEIANHYNYNEPDSLIALFDHRQFSKRLGQPFFNLDKRAQSYVIGMVMQYYDETNRFVLSEMQQRGLFLELLAVNQDEQVSKLFYRLINQSGERLFTYLVLYVQQDASGDYKIVNQYDVSKAYSLGQNSKITIRNMQKNRSFQKGAEKAFAILSQAVALEKTHGYEAAYKIMEDIKQPFTRIPAIANYRFILASHLGAQPFIQEAKYLKSITPNEQSKMFYDCIIMEQQDPSNKEAVTSCYESFIERLVQ</sequence>
<proteinExistence type="predicted"/>
<dbReference type="PROSITE" id="PS51257">
    <property type="entry name" value="PROKAR_LIPOPROTEIN"/>
    <property type="match status" value="1"/>
</dbReference>
<reference evidence="1 2" key="1">
    <citation type="submission" date="2018-12" db="EMBL/GenBank/DDBJ databases">
        <title>Complete genome of Nonlabens sp. MJ115.</title>
        <authorList>
            <person name="Choi H.S."/>
            <person name="Jung J."/>
        </authorList>
    </citation>
    <scope>NUCLEOTIDE SEQUENCE [LARGE SCALE GENOMIC DNA]</scope>
    <source>
        <strain evidence="1 2">MJ115</strain>
    </source>
</reference>
<evidence type="ECO:0000313" key="1">
    <source>
        <dbReference type="EMBL" id="AZQ44037.1"/>
    </source>
</evidence>